<protein>
    <recommendedName>
        <fullName evidence="4">EfeO-type cupredoxin-like domain-containing protein</fullName>
    </recommendedName>
</protein>
<accession>K2QWX9</accession>
<evidence type="ECO:0008006" key="4">
    <source>
        <dbReference type="Google" id="ProtNLM"/>
    </source>
</evidence>
<keyword evidence="3" id="KW-1185">Reference proteome</keyword>
<reference evidence="2 3" key="1">
    <citation type="journal article" date="2012" name="J. Bacteriol.">
        <title>Draft genome sequence of Methanobacterium formicicum DSM 3637, an archaebacterium isolated from the methane producer amoeba Pelomyxa palustris.</title>
        <authorList>
            <person name="Gutierrez G."/>
        </authorList>
    </citation>
    <scope>NUCLEOTIDE SEQUENCE [LARGE SCALE GENOMIC DNA]</scope>
    <source>
        <strain evidence="3">DSM 3637 / PP1</strain>
    </source>
</reference>
<dbReference type="SUPFAM" id="SSF49503">
    <property type="entry name" value="Cupredoxins"/>
    <property type="match status" value="1"/>
</dbReference>
<dbReference type="Proteomes" id="UP000007360">
    <property type="component" value="Unassembled WGS sequence"/>
</dbReference>
<dbReference type="OrthoDB" id="71603at2157"/>
<comment type="caution">
    <text evidence="2">The sequence shown here is derived from an EMBL/GenBank/DDBJ whole genome shotgun (WGS) entry which is preliminary data.</text>
</comment>
<dbReference type="Gene3D" id="2.60.40.420">
    <property type="entry name" value="Cupredoxins - blue copper proteins"/>
    <property type="match status" value="1"/>
</dbReference>
<evidence type="ECO:0000256" key="1">
    <source>
        <dbReference type="SAM" id="Phobius"/>
    </source>
</evidence>
<proteinExistence type="predicted"/>
<sequence>MDKGELLIGLPIFGVCLLLLLGLHDIPAEIYVGNSGFDPNVTNIYPSKVTWTNNDSQIHRIISDDGLFDSGNLSPGENYTYDFSYHKNKIYKYHDSTNTSLKGTIQIEMGPGPY</sequence>
<feature type="transmembrane region" description="Helical" evidence="1">
    <location>
        <begin position="6"/>
        <end position="23"/>
    </location>
</feature>
<keyword evidence="1" id="KW-0472">Membrane</keyword>
<organism evidence="2 3">
    <name type="scientific">Methanobacterium formicicum (strain DSM 3637 / PP1)</name>
    <dbReference type="NCBI Taxonomy" id="1204725"/>
    <lineage>
        <taxon>Archaea</taxon>
        <taxon>Methanobacteriati</taxon>
        <taxon>Methanobacteriota</taxon>
        <taxon>Methanomada group</taxon>
        <taxon>Methanobacteria</taxon>
        <taxon>Methanobacteriales</taxon>
        <taxon>Methanobacteriaceae</taxon>
        <taxon>Methanobacterium</taxon>
    </lineage>
</organism>
<name>K2QWX9_METFP</name>
<dbReference type="AlphaFoldDB" id="K2QWX9"/>
<gene>
    <name evidence="2" type="ORF">A994_12206</name>
</gene>
<keyword evidence="1" id="KW-0812">Transmembrane</keyword>
<keyword evidence="1" id="KW-1133">Transmembrane helix</keyword>
<dbReference type="PATRIC" id="fig|1204725.3.peg.2452"/>
<dbReference type="RefSeq" id="WP_004031972.1">
    <property type="nucleotide sequence ID" value="NZ_AMPO01000013.1"/>
</dbReference>
<evidence type="ECO:0000313" key="2">
    <source>
        <dbReference type="EMBL" id="EKF84773.1"/>
    </source>
</evidence>
<dbReference type="EMBL" id="AMPO01000013">
    <property type="protein sequence ID" value="EKF84773.1"/>
    <property type="molecule type" value="Genomic_DNA"/>
</dbReference>
<evidence type="ECO:0000313" key="3">
    <source>
        <dbReference type="Proteomes" id="UP000007360"/>
    </source>
</evidence>
<dbReference type="InterPro" id="IPR008972">
    <property type="entry name" value="Cupredoxin"/>
</dbReference>